<feature type="domain" description="4'-phosphopantetheinyl transferase" evidence="3">
    <location>
        <begin position="110"/>
        <end position="214"/>
    </location>
</feature>
<evidence type="ECO:0000313" key="5">
    <source>
        <dbReference type="Proteomes" id="UP000247454"/>
    </source>
</evidence>
<comment type="similarity">
    <text evidence="1">Belongs to the P-Pant transferase superfamily. Gsp/Sfp/HetI/AcpT family.</text>
</comment>
<dbReference type="PANTHER" id="PTHR12215:SF15">
    <property type="entry name" value="4'-PHOSPHOPANTETHEINYL TRANSFERASE SUPERFAMILY-RELATED"/>
    <property type="match status" value="1"/>
</dbReference>
<evidence type="ECO:0000256" key="1">
    <source>
        <dbReference type="ARBA" id="ARBA00010990"/>
    </source>
</evidence>
<dbReference type="Gene3D" id="3.90.470.20">
    <property type="entry name" value="4'-phosphopantetheinyl transferase domain"/>
    <property type="match status" value="2"/>
</dbReference>
<organism evidence="4 5">
    <name type="scientific">Phyllobacterium leguminum</name>
    <dbReference type="NCBI Taxonomy" id="314237"/>
    <lineage>
        <taxon>Bacteria</taxon>
        <taxon>Pseudomonadati</taxon>
        <taxon>Pseudomonadota</taxon>
        <taxon>Alphaproteobacteria</taxon>
        <taxon>Hyphomicrobiales</taxon>
        <taxon>Phyllobacteriaceae</taxon>
        <taxon>Phyllobacterium</taxon>
    </lineage>
</organism>
<dbReference type="RefSeq" id="WP_110754776.1">
    <property type="nucleotide sequence ID" value="NZ_QJTF01000041.1"/>
</dbReference>
<dbReference type="GO" id="GO:0019878">
    <property type="term" value="P:lysine biosynthetic process via aminoadipic acid"/>
    <property type="evidence" value="ECO:0007669"/>
    <property type="project" value="TreeGrafter"/>
</dbReference>
<keyword evidence="5" id="KW-1185">Reference proteome</keyword>
<dbReference type="Pfam" id="PF01648">
    <property type="entry name" value="ACPS"/>
    <property type="match status" value="1"/>
</dbReference>
<dbReference type="GO" id="GO:0000287">
    <property type="term" value="F:magnesium ion binding"/>
    <property type="evidence" value="ECO:0007669"/>
    <property type="project" value="InterPro"/>
</dbReference>
<proteinExistence type="inferred from homology"/>
<evidence type="ECO:0000256" key="2">
    <source>
        <dbReference type="ARBA" id="ARBA00022679"/>
    </source>
</evidence>
<dbReference type="InterPro" id="IPR037143">
    <property type="entry name" value="4-PPantetheinyl_Trfase_dom_sf"/>
</dbReference>
<protein>
    <submittedName>
        <fullName evidence="4">Phosphopantetheinyl transferase</fullName>
    </submittedName>
</protein>
<dbReference type="InterPro" id="IPR050559">
    <property type="entry name" value="P-Pant_transferase_sf"/>
</dbReference>
<name>A0A318SUH8_9HYPH</name>
<sequence length="242" mass="26916">MIAGVFWLLPIGMHSLPEEGLYASCIGELEAAEINAYQRNSDRRLAGFSRIAARVAASTIVEDRVRPNEWAFSRTTAGARLLRAPSGLSVNIAIADNEHILVIYATLGHSVGVDVELWERPSGWRDIAERFFSKPERDLIQRFPDKKSSDIFTILWTGKEAIAKASGAQLVDYLDVSLIGPSVKCPYTLQRKGATYEKWKIQWLDIGSNLVASCCATGGSHRIPEIMSCDWIIDQLSFLENM</sequence>
<dbReference type="AlphaFoldDB" id="A0A318SUH8"/>
<dbReference type="InterPro" id="IPR008278">
    <property type="entry name" value="4-PPantetheinyl_Trfase_dom"/>
</dbReference>
<evidence type="ECO:0000259" key="3">
    <source>
        <dbReference type="Pfam" id="PF01648"/>
    </source>
</evidence>
<dbReference type="GO" id="GO:0005829">
    <property type="term" value="C:cytosol"/>
    <property type="evidence" value="ECO:0007669"/>
    <property type="project" value="TreeGrafter"/>
</dbReference>
<dbReference type="OrthoDB" id="9808281at2"/>
<dbReference type="SUPFAM" id="SSF56214">
    <property type="entry name" value="4'-phosphopantetheinyl transferase"/>
    <property type="match status" value="2"/>
</dbReference>
<reference evidence="4 5" key="1">
    <citation type="submission" date="2018-06" db="EMBL/GenBank/DDBJ databases">
        <title>Genomic Encyclopedia of Type Strains, Phase III (KMG-III): the genomes of soil and plant-associated and newly described type strains.</title>
        <authorList>
            <person name="Whitman W."/>
        </authorList>
    </citation>
    <scope>NUCLEOTIDE SEQUENCE [LARGE SCALE GENOMIC DNA]</scope>
    <source>
        <strain evidence="4 5">ORS 1419</strain>
    </source>
</reference>
<evidence type="ECO:0000313" key="4">
    <source>
        <dbReference type="EMBL" id="PYE85132.1"/>
    </source>
</evidence>
<dbReference type="PANTHER" id="PTHR12215">
    <property type="entry name" value="PHOSPHOPANTETHEINE TRANSFERASE"/>
    <property type="match status" value="1"/>
</dbReference>
<dbReference type="GO" id="GO:0008897">
    <property type="term" value="F:holo-[acyl-carrier-protein] synthase activity"/>
    <property type="evidence" value="ECO:0007669"/>
    <property type="project" value="InterPro"/>
</dbReference>
<gene>
    <name evidence="4" type="ORF">C7477_1412</name>
</gene>
<keyword evidence="2 4" id="KW-0808">Transferase</keyword>
<dbReference type="EMBL" id="QJTF01000041">
    <property type="protein sequence ID" value="PYE85132.1"/>
    <property type="molecule type" value="Genomic_DNA"/>
</dbReference>
<comment type="caution">
    <text evidence="4">The sequence shown here is derived from an EMBL/GenBank/DDBJ whole genome shotgun (WGS) entry which is preliminary data.</text>
</comment>
<accession>A0A318SUH8</accession>
<dbReference type="Proteomes" id="UP000247454">
    <property type="component" value="Unassembled WGS sequence"/>
</dbReference>